<evidence type="ECO:0000313" key="12">
    <source>
        <dbReference type="EMBL" id="KAK4253731.1"/>
    </source>
</evidence>
<evidence type="ECO:0000256" key="2">
    <source>
        <dbReference type="ARBA" id="ARBA00011738"/>
    </source>
</evidence>
<keyword evidence="7" id="KW-0238">DNA-binding</keyword>
<evidence type="ECO:0000256" key="7">
    <source>
        <dbReference type="ARBA" id="ARBA00023125"/>
    </source>
</evidence>
<evidence type="ECO:0000256" key="9">
    <source>
        <dbReference type="ARBA" id="ARBA00023242"/>
    </source>
</evidence>
<comment type="subcellular location">
    <subcellularLocation>
        <location evidence="1">Nucleus</location>
    </subcellularLocation>
</comment>
<evidence type="ECO:0000256" key="8">
    <source>
        <dbReference type="ARBA" id="ARBA00023163"/>
    </source>
</evidence>
<dbReference type="InterPro" id="IPR036236">
    <property type="entry name" value="Znf_C2H2_sf"/>
</dbReference>
<keyword evidence="9" id="KW-0539">Nucleus</keyword>
<dbReference type="GO" id="GO:0003677">
    <property type="term" value="F:DNA binding"/>
    <property type="evidence" value="ECO:0007669"/>
    <property type="project" value="UniProtKB-KW"/>
</dbReference>
<keyword evidence="3" id="KW-0479">Metal-binding</keyword>
<dbReference type="InterPro" id="IPR008906">
    <property type="entry name" value="HATC_C_dom"/>
</dbReference>
<dbReference type="PANTHER" id="PTHR46481">
    <property type="entry name" value="ZINC FINGER BED DOMAIN-CONTAINING PROTEIN 4"/>
    <property type="match status" value="1"/>
</dbReference>
<evidence type="ECO:0000256" key="3">
    <source>
        <dbReference type="ARBA" id="ARBA00022723"/>
    </source>
</evidence>
<dbReference type="InterPro" id="IPR052035">
    <property type="entry name" value="ZnF_BED_domain_contain"/>
</dbReference>
<evidence type="ECO:0000256" key="4">
    <source>
        <dbReference type="ARBA" id="ARBA00022771"/>
    </source>
</evidence>
<dbReference type="EMBL" id="JAWXYG010000015">
    <property type="protein sequence ID" value="KAK4253731.1"/>
    <property type="molecule type" value="Genomic_DNA"/>
</dbReference>
<dbReference type="PANTHER" id="PTHR46481:SF10">
    <property type="entry name" value="ZINC FINGER BED DOMAIN-CONTAINING PROTEIN 39"/>
    <property type="match status" value="1"/>
</dbReference>
<evidence type="ECO:0000256" key="6">
    <source>
        <dbReference type="ARBA" id="ARBA00023015"/>
    </source>
</evidence>
<evidence type="ECO:0000313" key="13">
    <source>
        <dbReference type="Proteomes" id="UP001293593"/>
    </source>
</evidence>
<evidence type="ECO:0000259" key="11">
    <source>
        <dbReference type="PROSITE" id="PS50808"/>
    </source>
</evidence>
<dbReference type="SUPFAM" id="SSF53098">
    <property type="entry name" value="Ribonuclease H-like"/>
    <property type="match status" value="1"/>
</dbReference>
<dbReference type="Pfam" id="PF02892">
    <property type="entry name" value="zf-BED"/>
    <property type="match status" value="1"/>
</dbReference>
<dbReference type="Pfam" id="PF14372">
    <property type="entry name" value="hAT-like_RNase-H"/>
    <property type="match status" value="1"/>
</dbReference>
<keyword evidence="6" id="KW-0805">Transcription regulation</keyword>
<dbReference type="GO" id="GO:0008270">
    <property type="term" value="F:zinc ion binding"/>
    <property type="evidence" value="ECO:0007669"/>
    <property type="project" value="UniProtKB-KW"/>
</dbReference>
<keyword evidence="13" id="KW-1185">Reference proteome</keyword>
<dbReference type="PROSITE" id="PS50808">
    <property type="entry name" value="ZF_BED"/>
    <property type="match status" value="1"/>
</dbReference>
<comment type="subunit">
    <text evidence="2">Homodimer.</text>
</comment>
<dbReference type="Pfam" id="PF05699">
    <property type="entry name" value="Dimer_Tnp_hAT"/>
    <property type="match status" value="1"/>
</dbReference>
<feature type="domain" description="BED-type" evidence="11">
    <location>
        <begin position="22"/>
        <end position="109"/>
    </location>
</feature>
<sequence>MDDEVQSETPLEASGSFKINKKEISNVWKHFTKIGKDKDGFEKAVCNYCGAEYVVGRHPKTGSSYGTSHLGRHIPTCKFFTDSELNEQHGKSSTYQINQEVHREKLARAIVYHDLPYNFVEYEMIRDWINYISPNVVMHSRNTVVSDVRKMYVKEKEKLKQSMSRIPNRVCLTSDVWTATTSEGYICLTAHFVDDNWRLISKILNFCRMKPPHTGVEMETTLFDCLKQWGIEKKIFSITLDNAAANDNMQHILTNHLRVQHKLLCDGEFFHIRCSAHILNLIVQEGLKVATEALYKIRESVKYVRASDARMIKFQDCVEQAGIDTSIGLRMDVSTRWNSTYLMLESALKYEKAFDILQVLDRNYKHILSQEEWRRGERICEFLEPFYDTTNMISGSSYPTSNLYFMQVWKIECILNENLCSDDDVIRDMSMRMKEKFDKYWKQYSVVLAFGAILDPRLKLVFLEFCYSKLDLSTSYDKVRNVREKIEKLYEEYASNLKGSSCSLSSNKSNILHKSIGEGSMPKKSKLYIREFEMFENESMYVAGKSELELYLDEPKVKFGQGEDFDVLSYWRLNESRFPTLSIMARDVLSIPITTVASESAFSIGGRVLTKYRSSTLPENLQMLICTRNWLHGFTLNPDDEDDCKITHEEALTAESQGASRISN</sequence>
<dbReference type="InterPro" id="IPR003656">
    <property type="entry name" value="Znf_BED"/>
</dbReference>
<evidence type="ECO:0000256" key="5">
    <source>
        <dbReference type="ARBA" id="ARBA00022833"/>
    </source>
</evidence>
<dbReference type="GO" id="GO:0046983">
    <property type="term" value="F:protein dimerization activity"/>
    <property type="evidence" value="ECO:0007669"/>
    <property type="project" value="InterPro"/>
</dbReference>
<dbReference type="AlphaFoldDB" id="A0AAE1IMQ9"/>
<dbReference type="SMART" id="SM00614">
    <property type="entry name" value="ZnF_BED"/>
    <property type="match status" value="1"/>
</dbReference>
<dbReference type="GO" id="GO:0005634">
    <property type="term" value="C:nucleus"/>
    <property type="evidence" value="ECO:0007669"/>
    <property type="project" value="UniProtKB-SubCell"/>
</dbReference>
<organism evidence="12 13">
    <name type="scientific">Acacia crassicarpa</name>
    <name type="common">northern wattle</name>
    <dbReference type="NCBI Taxonomy" id="499986"/>
    <lineage>
        <taxon>Eukaryota</taxon>
        <taxon>Viridiplantae</taxon>
        <taxon>Streptophyta</taxon>
        <taxon>Embryophyta</taxon>
        <taxon>Tracheophyta</taxon>
        <taxon>Spermatophyta</taxon>
        <taxon>Magnoliopsida</taxon>
        <taxon>eudicotyledons</taxon>
        <taxon>Gunneridae</taxon>
        <taxon>Pentapetalae</taxon>
        <taxon>rosids</taxon>
        <taxon>fabids</taxon>
        <taxon>Fabales</taxon>
        <taxon>Fabaceae</taxon>
        <taxon>Caesalpinioideae</taxon>
        <taxon>mimosoid clade</taxon>
        <taxon>Acacieae</taxon>
        <taxon>Acacia</taxon>
    </lineage>
</organism>
<accession>A0AAE1IMQ9</accession>
<evidence type="ECO:0000256" key="10">
    <source>
        <dbReference type="PROSITE-ProRule" id="PRU00027"/>
    </source>
</evidence>
<keyword evidence="4 10" id="KW-0863">Zinc-finger</keyword>
<dbReference type="GO" id="GO:0009791">
    <property type="term" value="P:post-embryonic development"/>
    <property type="evidence" value="ECO:0007669"/>
    <property type="project" value="UniProtKB-ARBA"/>
</dbReference>
<reference evidence="12" key="1">
    <citation type="submission" date="2023-10" db="EMBL/GenBank/DDBJ databases">
        <title>Chromosome-level genome of the transformable northern wattle, Acacia crassicarpa.</title>
        <authorList>
            <person name="Massaro I."/>
            <person name="Sinha N.R."/>
            <person name="Poethig S."/>
            <person name="Leichty A.R."/>
        </authorList>
    </citation>
    <scope>NUCLEOTIDE SEQUENCE</scope>
    <source>
        <strain evidence="12">Acra3RX</strain>
        <tissue evidence="12">Leaf</tissue>
    </source>
</reference>
<gene>
    <name evidence="12" type="ORF">QN277_010370</name>
</gene>
<dbReference type="Proteomes" id="UP001293593">
    <property type="component" value="Unassembled WGS sequence"/>
</dbReference>
<keyword evidence="5" id="KW-0862">Zinc</keyword>
<proteinExistence type="predicted"/>
<comment type="caution">
    <text evidence="12">The sequence shown here is derived from an EMBL/GenBank/DDBJ whole genome shotgun (WGS) entry which is preliminary data.</text>
</comment>
<dbReference type="SUPFAM" id="SSF57667">
    <property type="entry name" value="beta-beta-alpha zinc fingers"/>
    <property type="match status" value="1"/>
</dbReference>
<dbReference type="InterPro" id="IPR025525">
    <property type="entry name" value="hAT-like_transposase_RNase-H"/>
</dbReference>
<evidence type="ECO:0000256" key="1">
    <source>
        <dbReference type="ARBA" id="ARBA00004123"/>
    </source>
</evidence>
<keyword evidence="8" id="KW-0804">Transcription</keyword>
<name>A0AAE1IMQ9_9FABA</name>
<protein>
    <recommendedName>
        <fullName evidence="11">BED-type domain-containing protein</fullName>
    </recommendedName>
</protein>
<dbReference type="InterPro" id="IPR012337">
    <property type="entry name" value="RNaseH-like_sf"/>
</dbReference>